<feature type="compositionally biased region" description="Low complexity" evidence="1">
    <location>
        <begin position="54"/>
        <end position="69"/>
    </location>
</feature>
<evidence type="ECO:0000259" key="2">
    <source>
        <dbReference type="Pfam" id="PF08386"/>
    </source>
</evidence>
<protein>
    <submittedName>
        <fullName evidence="3">Carboxylesterase A</fullName>
        <ecNumber evidence="3">3.1.1.-</ecNumber>
    </submittedName>
</protein>
<name>A0A3G8JIB9_9ACTN</name>
<evidence type="ECO:0000313" key="4">
    <source>
        <dbReference type="Proteomes" id="UP000271469"/>
    </source>
</evidence>
<dbReference type="InterPro" id="IPR013595">
    <property type="entry name" value="Pept_S33_TAP-like_C"/>
</dbReference>
<proteinExistence type="predicted"/>
<dbReference type="SUPFAM" id="SSF53474">
    <property type="entry name" value="alpha/beta-Hydrolases"/>
    <property type="match status" value="1"/>
</dbReference>
<dbReference type="AlphaFoldDB" id="A0A3G8JIB9"/>
<dbReference type="GO" id="GO:0016787">
    <property type="term" value="F:hydrolase activity"/>
    <property type="evidence" value="ECO:0007669"/>
    <property type="project" value="UniProtKB-KW"/>
</dbReference>
<organism evidence="3 4">
    <name type="scientific">Gordonia insulae</name>
    <dbReference type="NCBI Taxonomy" id="2420509"/>
    <lineage>
        <taxon>Bacteria</taxon>
        <taxon>Bacillati</taxon>
        <taxon>Actinomycetota</taxon>
        <taxon>Actinomycetes</taxon>
        <taxon>Mycobacteriales</taxon>
        <taxon>Gordoniaceae</taxon>
        <taxon>Gordonia</taxon>
    </lineage>
</organism>
<feature type="compositionally biased region" description="Low complexity" evidence="1">
    <location>
        <begin position="36"/>
        <end position="46"/>
    </location>
</feature>
<dbReference type="InterPro" id="IPR029058">
    <property type="entry name" value="AB_hydrolase_fold"/>
</dbReference>
<feature type="domain" description="Peptidase S33 tripeptidyl aminopeptidase-like C-terminal" evidence="2">
    <location>
        <begin position="432"/>
        <end position="522"/>
    </location>
</feature>
<dbReference type="Proteomes" id="UP000271469">
    <property type="component" value="Chromosome"/>
</dbReference>
<reference evidence="3 4" key="1">
    <citation type="submission" date="2018-11" db="EMBL/GenBank/DDBJ databases">
        <title>Gordonia insulae sp. nov., isolated from an island soil.</title>
        <authorList>
            <person name="Kim Y.S."/>
            <person name="Kim S.B."/>
        </authorList>
    </citation>
    <scope>NUCLEOTIDE SEQUENCE [LARGE SCALE GENOMIC DNA]</scope>
    <source>
        <strain evidence="3 4">MMS17-SY073</strain>
    </source>
</reference>
<dbReference type="EMBL" id="CP033972">
    <property type="protein sequence ID" value="AZG44209.1"/>
    <property type="molecule type" value="Genomic_DNA"/>
</dbReference>
<keyword evidence="3" id="KW-0378">Hydrolase</keyword>
<dbReference type="EC" id="3.1.1.-" evidence="3"/>
<evidence type="ECO:0000256" key="1">
    <source>
        <dbReference type="SAM" id="MobiDB-lite"/>
    </source>
</evidence>
<dbReference type="KEGG" id="gom:D7316_00789"/>
<dbReference type="Gene3D" id="3.40.50.1820">
    <property type="entry name" value="alpha/beta hydrolase"/>
    <property type="match status" value="1"/>
</dbReference>
<accession>A0A3G8JIB9</accession>
<dbReference type="Pfam" id="PF08386">
    <property type="entry name" value="Abhydrolase_4"/>
    <property type="match status" value="1"/>
</dbReference>
<dbReference type="PROSITE" id="PS51257">
    <property type="entry name" value="PROKAR_LIPOPROTEIN"/>
    <property type="match status" value="1"/>
</dbReference>
<keyword evidence="4" id="KW-1185">Reference proteome</keyword>
<feature type="region of interest" description="Disordered" evidence="1">
    <location>
        <begin position="36"/>
        <end position="72"/>
    </location>
</feature>
<sequence length="536" mass="54371">MRRAPGGQARGIRPRRTLMLWATAVITVAVGLSGCTVGPDPGPDVVTGGGGGDDAATSSSAPPALPSVDVPKRDLDWTPCARQTAGRFGIPAPGGVTLECAKLDVPVNPDRPTGDTLTVSMTRARVAATPGDAAPLVLTSGSDLPSSRTLMLLSSGPGRTLLDKHPVVAIDRRGGAESTELDCMTRQERSALSSNGLAGAAGSTQDERINRLARAASSAADGCTETLTPYQLDFGAGFAAADIEALRIRWGVEHLALVGIGEGSDIVLSYASDYSGRAGRIILDTPTPFGANARDRAATQATGVQAALREFVQQCTSAGSCPLGANGNAMIADVLARGRTGDLGGISDTQALAAITTSLALAPDRPEAVTELASAIAAAARGDTGALGAQAERADALRTTDGQLVGRCNDVSGPVGQNEIPGLIDSWTKQNPLTGANSALSLLRCNGWASATPTNPPNALPVDPLVLNGANDPINGNGGLDALGGLFIKAGTTPTTVSWDGMGYSVLSRSACAADLVGQYLGDRPLGEPTERGCPT</sequence>
<gene>
    <name evidence="3" type="primary">caeA</name>
    <name evidence="3" type="ORF">D7316_00789</name>
</gene>
<evidence type="ECO:0000313" key="3">
    <source>
        <dbReference type="EMBL" id="AZG44209.1"/>
    </source>
</evidence>